<dbReference type="RefSeq" id="XP_020064376.1">
    <property type="nucleotide sequence ID" value="XM_020209912.1"/>
</dbReference>
<protein>
    <submittedName>
        <fullName evidence="3">Structural maintenance of chromosome protein 3</fullName>
    </submittedName>
</protein>
<dbReference type="Gene3D" id="3.40.50.12360">
    <property type="match status" value="1"/>
</dbReference>
<dbReference type="Pfam" id="PF11496">
    <property type="entry name" value="HDA2-3"/>
    <property type="match status" value="1"/>
</dbReference>
<feature type="region of interest" description="Disordered" evidence="2">
    <location>
        <begin position="631"/>
        <end position="654"/>
    </location>
</feature>
<name>A0A1E4SIB2_9ASCO</name>
<dbReference type="OrthoDB" id="4034449at2759"/>
<dbReference type="GeneID" id="30984048"/>
<feature type="compositionally biased region" description="Polar residues" evidence="2">
    <location>
        <begin position="634"/>
        <end position="654"/>
    </location>
</feature>
<dbReference type="EMBL" id="KV453912">
    <property type="protein sequence ID" value="ODV79254.1"/>
    <property type="molecule type" value="Genomic_DNA"/>
</dbReference>
<evidence type="ECO:0000256" key="1">
    <source>
        <dbReference type="SAM" id="Coils"/>
    </source>
</evidence>
<feature type="region of interest" description="Disordered" evidence="2">
    <location>
        <begin position="474"/>
        <end position="495"/>
    </location>
</feature>
<reference evidence="4" key="1">
    <citation type="submission" date="2016-05" db="EMBL/GenBank/DDBJ databases">
        <title>Comparative genomics of biotechnologically important yeasts.</title>
        <authorList>
            <consortium name="DOE Joint Genome Institute"/>
            <person name="Riley R."/>
            <person name="Haridas S."/>
            <person name="Wolfe K.H."/>
            <person name="Lopes M.R."/>
            <person name="Hittinger C.T."/>
            <person name="Goker M."/>
            <person name="Salamov A."/>
            <person name="Wisecaver J."/>
            <person name="Long T.M."/>
            <person name="Aerts A.L."/>
            <person name="Barry K."/>
            <person name="Choi C."/>
            <person name="Clum A."/>
            <person name="Coughlan A.Y."/>
            <person name="Deshpande S."/>
            <person name="Douglass A.P."/>
            <person name="Hanson S.J."/>
            <person name="Klenk H.-P."/>
            <person name="Labutti K."/>
            <person name="Lapidus A."/>
            <person name="Lindquist E."/>
            <person name="Lipzen A."/>
            <person name="Meier-Kolthoff J.P."/>
            <person name="Ohm R.A."/>
            <person name="Otillar R.P."/>
            <person name="Pangilinan J."/>
            <person name="Peng Y."/>
            <person name="Rokas A."/>
            <person name="Rosa C.A."/>
            <person name="Scheuner C."/>
            <person name="Sibirny A.A."/>
            <person name="Slot J.C."/>
            <person name="Stielow J.B."/>
            <person name="Sun H."/>
            <person name="Kurtzman C.P."/>
            <person name="Blackwell M."/>
            <person name="Grigoriev I.V."/>
            <person name="Jeffries T.W."/>
        </authorList>
    </citation>
    <scope>NUCLEOTIDE SEQUENCE [LARGE SCALE GENOMIC DNA]</scope>
    <source>
        <strain evidence="4">NRRL Y-17324</strain>
    </source>
</reference>
<dbReference type="InterPro" id="IPR038609">
    <property type="entry name" value="HDA1_su2/3_sf"/>
</dbReference>
<keyword evidence="4" id="KW-1185">Reference proteome</keyword>
<dbReference type="AlphaFoldDB" id="A0A1E4SIB2"/>
<evidence type="ECO:0000313" key="3">
    <source>
        <dbReference type="EMBL" id="ODV79254.1"/>
    </source>
</evidence>
<evidence type="ECO:0000313" key="4">
    <source>
        <dbReference type="Proteomes" id="UP000094285"/>
    </source>
</evidence>
<keyword evidence="1" id="KW-0175">Coiled coil</keyword>
<organism evidence="3 4">
    <name type="scientific">Suhomyces tanzawaensis NRRL Y-17324</name>
    <dbReference type="NCBI Taxonomy" id="984487"/>
    <lineage>
        <taxon>Eukaryota</taxon>
        <taxon>Fungi</taxon>
        <taxon>Dikarya</taxon>
        <taxon>Ascomycota</taxon>
        <taxon>Saccharomycotina</taxon>
        <taxon>Pichiomycetes</taxon>
        <taxon>Debaryomycetaceae</taxon>
        <taxon>Suhomyces</taxon>
    </lineage>
</organism>
<feature type="compositionally biased region" description="Basic and acidic residues" evidence="2">
    <location>
        <begin position="475"/>
        <end position="495"/>
    </location>
</feature>
<dbReference type="STRING" id="984487.A0A1E4SIB2"/>
<dbReference type="InterPro" id="IPR021006">
    <property type="entry name" value="Hda2/3"/>
</dbReference>
<sequence>MNLKDMLSSHMAQASLYNAQEPEMSSFLPQQDEVGPELLADEATPLQDVYYLPTLLTAIQRELIDATLHIFSQDLKTQIRAKNTRNSIESLLDQPEKESNGFGSHSLMFNNISLLFGQLTLIDSHPSLLVDHFIPKKLLLSEINSRLVSLSGKFQLFNRIVDSLIDGTDTGGFHLLVIAQSIKELELIESIIIGKQLYYENLSCSKLYTDTQEPPQPSKGSKGSLSVYLITSSQLYNHYMKFPSAVEFNLIFSFDMKLDVTNPSIQLLKSRSTSQLPIAIPVPLYSVSHLSLQIPEPKTELTLSNNDATNPVFKWKLQVLDTLVMNRESLLDTQRLDKDFFLKVYGRKMERFQKWAQRGVVETQIAKLMEPFDDSLTLRFSTEQVAKKLELEYPSLKKEEGEGVSDYSSFRMQLVSSISLKIDKMTLRLKDLWEDKLIHERTKESKRQLQYDADEDSISQNYLKLRKLNDQAIASEKKRSKAESDHSKNQERKDEVEYKLKTLQEIASKPTTPDNLRDQETIITKLKEELDNVSAEFTKLDEDNELVRQKYQASSATAVQLSSVLAKLSSQHAEIEAKLNGPGMTSLPSLIKKDTLLSMEVELNRVKKNTQFLDAFYKEKLEKLTKERQKILEASSSGSNSRPTNRISRGSTPL</sequence>
<accession>A0A1E4SIB2</accession>
<dbReference type="GO" id="GO:0070823">
    <property type="term" value="C:HDA1 complex"/>
    <property type="evidence" value="ECO:0007669"/>
    <property type="project" value="InterPro"/>
</dbReference>
<feature type="coiled-coil region" evidence="1">
    <location>
        <begin position="516"/>
        <end position="543"/>
    </location>
</feature>
<dbReference type="Proteomes" id="UP000094285">
    <property type="component" value="Unassembled WGS sequence"/>
</dbReference>
<gene>
    <name evidence="3" type="ORF">CANTADRAFT_51197</name>
</gene>
<evidence type="ECO:0000256" key="2">
    <source>
        <dbReference type="SAM" id="MobiDB-lite"/>
    </source>
</evidence>
<proteinExistence type="predicted"/>